<dbReference type="AlphaFoldDB" id="A0A409W186"/>
<evidence type="ECO:0000313" key="4">
    <source>
        <dbReference type="EMBL" id="PPQ72266.1"/>
    </source>
</evidence>
<evidence type="ECO:0000313" key="5">
    <source>
        <dbReference type="Proteomes" id="UP000284842"/>
    </source>
</evidence>
<dbReference type="OrthoDB" id="10262843at2759"/>
<proteinExistence type="inferred from homology"/>
<sequence>MFTSVARRTVSSAVLSSSTKRGISVQSLLHGSPEAKKAGDIDVQQHSRLVGRGKYIHDFETHRVKPDKLDEYKQAAEKFYKGIQEDSRLCVKLSGNWETLVGEQDVFIHILEYENYGGYDKTTQLIRTSEHLNNYRAMLPFLNSRANQLNQEFAFLPTAPPHAEGGVFELRSYQLKPGTLLEWENAWRRGIEARRKSIAPVGAWFSQVGRLHQVHHMWQYPLQKYADTEGHAREGLAERWMGRNSFKGEQLLFMMSSLFGYLMQVIYRLLNWRGQWIRIYLSHYHSVLLSEKIYTCCIYSFSKWQSCQMFLDNGGHSRYL</sequence>
<dbReference type="PANTHER" id="PTHR21017">
    <property type="entry name" value="NIPSNAP-RELATED"/>
    <property type="match status" value="1"/>
</dbReference>
<keyword evidence="5" id="KW-1185">Reference proteome</keyword>
<comment type="similarity">
    <text evidence="1">Belongs to the NipSnap family.</text>
</comment>
<dbReference type="GO" id="GO:0000423">
    <property type="term" value="P:mitophagy"/>
    <property type="evidence" value="ECO:0007669"/>
    <property type="project" value="UniProtKB-ARBA"/>
</dbReference>
<dbReference type="InParanoid" id="A0A409W186"/>
<feature type="domain" description="NIPSNAP" evidence="3">
    <location>
        <begin position="168"/>
        <end position="226"/>
    </location>
</feature>
<dbReference type="InterPro" id="IPR051557">
    <property type="entry name" value="NipSnap_domain"/>
</dbReference>
<protein>
    <recommendedName>
        <fullName evidence="3">NIPSNAP domain-containing protein</fullName>
    </recommendedName>
</protein>
<dbReference type="SUPFAM" id="SSF54909">
    <property type="entry name" value="Dimeric alpha+beta barrel"/>
    <property type="match status" value="2"/>
</dbReference>
<evidence type="ECO:0000259" key="3">
    <source>
        <dbReference type="Pfam" id="PF07978"/>
    </source>
</evidence>
<organism evidence="4 5">
    <name type="scientific">Panaeolus cyanescens</name>
    <dbReference type="NCBI Taxonomy" id="181874"/>
    <lineage>
        <taxon>Eukaryota</taxon>
        <taxon>Fungi</taxon>
        <taxon>Dikarya</taxon>
        <taxon>Basidiomycota</taxon>
        <taxon>Agaricomycotina</taxon>
        <taxon>Agaricomycetes</taxon>
        <taxon>Agaricomycetidae</taxon>
        <taxon>Agaricales</taxon>
        <taxon>Agaricineae</taxon>
        <taxon>Galeropsidaceae</taxon>
        <taxon>Panaeolus</taxon>
    </lineage>
</organism>
<keyword evidence="2" id="KW-0472">Membrane</keyword>
<dbReference type="InterPro" id="IPR012577">
    <property type="entry name" value="NIPSNAP"/>
</dbReference>
<keyword evidence="2" id="KW-1133">Transmembrane helix</keyword>
<dbReference type="PANTHER" id="PTHR21017:SF17">
    <property type="entry name" value="PROTEIN NIPSNAP"/>
    <property type="match status" value="1"/>
</dbReference>
<evidence type="ECO:0000256" key="2">
    <source>
        <dbReference type="SAM" id="Phobius"/>
    </source>
</evidence>
<dbReference type="Proteomes" id="UP000284842">
    <property type="component" value="Unassembled WGS sequence"/>
</dbReference>
<accession>A0A409W186</accession>
<dbReference type="Gene3D" id="3.30.70.100">
    <property type="match status" value="2"/>
</dbReference>
<dbReference type="Pfam" id="PF07978">
    <property type="entry name" value="NIPSNAP"/>
    <property type="match status" value="1"/>
</dbReference>
<name>A0A409W186_9AGAR</name>
<dbReference type="GO" id="GO:0005739">
    <property type="term" value="C:mitochondrion"/>
    <property type="evidence" value="ECO:0007669"/>
    <property type="project" value="TreeGrafter"/>
</dbReference>
<feature type="transmembrane region" description="Helical" evidence="2">
    <location>
        <begin position="251"/>
        <end position="270"/>
    </location>
</feature>
<comment type="caution">
    <text evidence="4">The sequence shown here is derived from an EMBL/GenBank/DDBJ whole genome shotgun (WGS) entry which is preliminary data.</text>
</comment>
<evidence type="ECO:0000256" key="1">
    <source>
        <dbReference type="ARBA" id="ARBA00005291"/>
    </source>
</evidence>
<reference evidence="4 5" key="1">
    <citation type="journal article" date="2018" name="Evol. Lett.">
        <title>Horizontal gene cluster transfer increased hallucinogenic mushroom diversity.</title>
        <authorList>
            <person name="Reynolds H.T."/>
            <person name="Vijayakumar V."/>
            <person name="Gluck-Thaler E."/>
            <person name="Korotkin H.B."/>
            <person name="Matheny P.B."/>
            <person name="Slot J.C."/>
        </authorList>
    </citation>
    <scope>NUCLEOTIDE SEQUENCE [LARGE SCALE GENOMIC DNA]</scope>
    <source>
        <strain evidence="4 5">2629</strain>
    </source>
</reference>
<dbReference type="InterPro" id="IPR011008">
    <property type="entry name" value="Dimeric_a/b-barrel"/>
</dbReference>
<dbReference type="STRING" id="181874.A0A409W186"/>
<keyword evidence="2" id="KW-0812">Transmembrane</keyword>
<gene>
    <name evidence="4" type="ORF">CVT24_004683</name>
</gene>
<dbReference type="EMBL" id="NHTK01005878">
    <property type="protein sequence ID" value="PPQ72266.1"/>
    <property type="molecule type" value="Genomic_DNA"/>
</dbReference>